<reference evidence="1" key="1">
    <citation type="journal article" date="2015" name="Nature">
        <title>Complex archaea that bridge the gap between prokaryotes and eukaryotes.</title>
        <authorList>
            <person name="Spang A."/>
            <person name="Saw J.H."/>
            <person name="Jorgensen S.L."/>
            <person name="Zaremba-Niedzwiedzka K."/>
            <person name="Martijn J."/>
            <person name="Lind A.E."/>
            <person name="van Eijk R."/>
            <person name="Schleper C."/>
            <person name="Guy L."/>
            <person name="Ettema T.J."/>
        </authorList>
    </citation>
    <scope>NUCLEOTIDE SEQUENCE</scope>
</reference>
<name>A0A0F8YEV4_9ZZZZ</name>
<proteinExistence type="predicted"/>
<gene>
    <name evidence="1" type="ORF">LCGC14_2828470</name>
</gene>
<dbReference type="EMBL" id="LAZR01053805">
    <property type="protein sequence ID" value="KKK79942.1"/>
    <property type="molecule type" value="Genomic_DNA"/>
</dbReference>
<accession>A0A0F8YEV4</accession>
<evidence type="ECO:0000313" key="1">
    <source>
        <dbReference type="EMBL" id="KKK79942.1"/>
    </source>
</evidence>
<dbReference type="AlphaFoldDB" id="A0A0F8YEV4"/>
<protein>
    <submittedName>
        <fullName evidence="1">Uncharacterized protein</fullName>
    </submittedName>
</protein>
<feature type="non-terminal residue" evidence="1">
    <location>
        <position position="1"/>
    </location>
</feature>
<sequence length="48" mass="5417">IERMGKELDSYKVMLKKIALLAAAPDVSLAMDRIAEIIEVVEKELEDE</sequence>
<comment type="caution">
    <text evidence="1">The sequence shown here is derived from an EMBL/GenBank/DDBJ whole genome shotgun (WGS) entry which is preliminary data.</text>
</comment>
<organism evidence="1">
    <name type="scientific">marine sediment metagenome</name>
    <dbReference type="NCBI Taxonomy" id="412755"/>
    <lineage>
        <taxon>unclassified sequences</taxon>
        <taxon>metagenomes</taxon>
        <taxon>ecological metagenomes</taxon>
    </lineage>
</organism>